<protein>
    <submittedName>
        <fullName evidence="1">Uncharacterized protein</fullName>
    </submittedName>
</protein>
<reference evidence="1" key="1">
    <citation type="submission" date="2019-08" db="EMBL/GenBank/DDBJ databases">
        <authorList>
            <person name="Kucharzyk K."/>
            <person name="Murdoch R.W."/>
            <person name="Higgins S."/>
            <person name="Loffler F."/>
        </authorList>
    </citation>
    <scope>NUCLEOTIDE SEQUENCE</scope>
</reference>
<dbReference type="EMBL" id="VSSQ01041956">
    <property type="protein sequence ID" value="MPM95467.1"/>
    <property type="molecule type" value="Genomic_DNA"/>
</dbReference>
<name>A0A645E1B8_9ZZZZ</name>
<dbReference type="AlphaFoldDB" id="A0A645E1B8"/>
<sequence length="149" mass="17049">MIQSIRQREKSQIRLQFGRRLRAFPVDAVGDPFQNDIRPNHGQIAFVELPQVGFHLPDMLLAFIQKPIAVRSRFGFGAGAFIRHHCQFAPGGILRQFSPELLQTGKIVVCGHAPEQFPALRHRQFRGCGAIRSLRALRQQLQEFIHLFE</sequence>
<organism evidence="1">
    <name type="scientific">bioreactor metagenome</name>
    <dbReference type="NCBI Taxonomy" id="1076179"/>
    <lineage>
        <taxon>unclassified sequences</taxon>
        <taxon>metagenomes</taxon>
        <taxon>ecological metagenomes</taxon>
    </lineage>
</organism>
<accession>A0A645E1B8</accession>
<proteinExistence type="predicted"/>
<gene>
    <name evidence="1" type="ORF">SDC9_142621</name>
</gene>
<comment type="caution">
    <text evidence="1">The sequence shown here is derived from an EMBL/GenBank/DDBJ whole genome shotgun (WGS) entry which is preliminary data.</text>
</comment>
<evidence type="ECO:0000313" key="1">
    <source>
        <dbReference type="EMBL" id="MPM95467.1"/>
    </source>
</evidence>